<proteinExistence type="predicted"/>
<dbReference type="AlphaFoldDB" id="A0A3M7T2X8"/>
<evidence type="ECO:0000313" key="1">
    <source>
        <dbReference type="EMBL" id="RNA42383.1"/>
    </source>
</evidence>
<comment type="caution">
    <text evidence="1">The sequence shown here is derived from an EMBL/GenBank/DDBJ whole genome shotgun (WGS) entry which is preliminary data.</text>
</comment>
<sequence>MDNFNCKTRELDKNDIPRRRLIEQSGCNILAKYYS</sequence>
<reference evidence="1 2" key="1">
    <citation type="journal article" date="2018" name="Sci. Rep.">
        <title>Genomic signatures of local adaptation to the degree of environmental predictability in rotifers.</title>
        <authorList>
            <person name="Franch-Gras L."/>
            <person name="Hahn C."/>
            <person name="Garcia-Roger E.M."/>
            <person name="Carmona M.J."/>
            <person name="Serra M."/>
            <person name="Gomez A."/>
        </authorList>
    </citation>
    <scope>NUCLEOTIDE SEQUENCE [LARGE SCALE GENOMIC DNA]</scope>
    <source>
        <strain evidence="1">HYR1</strain>
    </source>
</reference>
<keyword evidence="2" id="KW-1185">Reference proteome</keyword>
<evidence type="ECO:0000313" key="2">
    <source>
        <dbReference type="Proteomes" id="UP000276133"/>
    </source>
</evidence>
<dbReference type="EMBL" id="REGN01000371">
    <property type="protein sequence ID" value="RNA42383.1"/>
    <property type="molecule type" value="Genomic_DNA"/>
</dbReference>
<feature type="non-terminal residue" evidence="1">
    <location>
        <position position="35"/>
    </location>
</feature>
<protein>
    <submittedName>
        <fullName evidence="1">Uncharacterized protein</fullName>
    </submittedName>
</protein>
<accession>A0A3M7T2X8</accession>
<organism evidence="1 2">
    <name type="scientific">Brachionus plicatilis</name>
    <name type="common">Marine rotifer</name>
    <name type="synonym">Brachionus muelleri</name>
    <dbReference type="NCBI Taxonomy" id="10195"/>
    <lineage>
        <taxon>Eukaryota</taxon>
        <taxon>Metazoa</taxon>
        <taxon>Spiralia</taxon>
        <taxon>Gnathifera</taxon>
        <taxon>Rotifera</taxon>
        <taxon>Eurotatoria</taxon>
        <taxon>Monogononta</taxon>
        <taxon>Pseudotrocha</taxon>
        <taxon>Ploima</taxon>
        <taxon>Brachionidae</taxon>
        <taxon>Brachionus</taxon>
    </lineage>
</organism>
<gene>
    <name evidence="1" type="ORF">BpHYR1_047694</name>
</gene>
<dbReference type="Proteomes" id="UP000276133">
    <property type="component" value="Unassembled WGS sequence"/>
</dbReference>
<name>A0A3M7T2X8_BRAPC</name>